<dbReference type="PANTHER" id="PTHR47270:SF13">
    <property type="entry name" value="HEAVY CHAIN-LIKE PROTEIN, PUTATIVE-RELATED"/>
    <property type="match status" value="1"/>
</dbReference>
<sequence>MSVQEPSLSASDSRNSFDSLDGSYREIFSPHNGVMSNLIGRQDSTGSQTCSPHRSYSFTYSSRSNHSGAPKLSSSGSHSHNHKEDSNRASLLVPSSPLRNAGSSKNVLEYAEITIGDLRAEARMWDQNARKLMIDMEKLQKEFFDLANRQKSLETALSTSQAECDCMKKEIKQVKILLEESQMKQAASNSLKFQIKNTDSFQKELEDEISSWKLSRTISYLDDELSKCRAREEQEIEIVALQQQLQRYQQKEIESKDRPVLTFEEFTISKSPEAIEISTLLAELHEQIQLSLAELKRQSGLLNSHANPAEIVSDDSKILKSKDLMSQNQQVQIILNNFFRQKQYLGESSETEKLKPDNLLKEDELEALRHHQKELEAQVSSVQKEKSQLEENKEIMLREAAVTAKCSEDLRSEMMVLNSNVDSQISANQVLIKKSTELESGKQELEVHLSELEEENLQLSERISGLEAQLRYLTGERVPSSGTTKFRISRNEI</sequence>
<name>A0A6A3BLQ2_HIBSY</name>
<evidence type="ECO:0000256" key="2">
    <source>
        <dbReference type="SAM" id="MobiDB-lite"/>
    </source>
</evidence>
<feature type="region of interest" description="Disordered" evidence="2">
    <location>
        <begin position="35"/>
        <end position="98"/>
    </location>
</feature>
<proteinExistence type="predicted"/>
<dbReference type="Proteomes" id="UP000436088">
    <property type="component" value="Unassembled WGS sequence"/>
</dbReference>
<dbReference type="AlphaFoldDB" id="A0A6A3BLQ2"/>
<evidence type="ECO:0000313" key="3">
    <source>
        <dbReference type="EMBL" id="KAE8717930.1"/>
    </source>
</evidence>
<feature type="coiled-coil region" evidence="1">
    <location>
        <begin position="231"/>
        <end position="258"/>
    </location>
</feature>
<dbReference type="EMBL" id="VEPZ02000817">
    <property type="protein sequence ID" value="KAE8717930.1"/>
    <property type="molecule type" value="Genomic_DNA"/>
</dbReference>
<keyword evidence="4" id="KW-1185">Reference proteome</keyword>
<organism evidence="3 4">
    <name type="scientific">Hibiscus syriacus</name>
    <name type="common">Rose of Sharon</name>
    <dbReference type="NCBI Taxonomy" id="106335"/>
    <lineage>
        <taxon>Eukaryota</taxon>
        <taxon>Viridiplantae</taxon>
        <taxon>Streptophyta</taxon>
        <taxon>Embryophyta</taxon>
        <taxon>Tracheophyta</taxon>
        <taxon>Spermatophyta</taxon>
        <taxon>Magnoliopsida</taxon>
        <taxon>eudicotyledons</taxon>
        <taxon>Gunneridae</taxon>
        <taxon>Pentapetalae</taxon>
        <taxon>rosids</taxon>
        <taxon>malvids</taxon>
        <taxon>Malvales</taxon>
        <taxon>Malvaceae</taxon>
        <taxon>Malvoideae</taxon>
        <taxon>Hibiscus</taxon>
    </lineage>
</organism>
<gene>
    <name evidence="3" type="ORF">F3Y22_tig00110020pilonHSYRG00294</name>
</gene>
<accession>A0A6A3BLQ2</accession>
<evidence type="ECO:0000256" key="1">
    <source>
        <dbReference type="SAM" id="Coils"/>
    </source>
</evidence>
<protein>
    <submittedName>
        <fullName evidence="3">F-box and Leucine Rich Repeat domains containing protein</fullName>
    </submittedName>
</protein>
<feature type="compositionally biased region" description="Polar residues" evidence="2">
    <location>
        <begin position="42"/>
        <end position="78"/>
    </location>
</feature>
<feature type="coiled-coil region" evidence="1">
    <location>
        <begin position="358"/>
        <end position="399"/>
    </location>
</feature>
<feature type="coiled-coil region" evidence="1">
    <location>
        <begin position="435"/>
        <end position="469"/>
    </location>
</feature>
<dbReference type="PANTHER" id="PTHR47270">
    <property type="entry name" value="PROTEIN MLP1-LIKE"/>
    <property type="match status" value="1"/>
</dbReference>
<evidence type="ECO:0000313" key="4">
    <source>
        <dbReference type="Proteomes" id="UP000436088"/>
    </source>
</evidence>
<feature type="coiled-coil region" evidence="1">
    <location>
        <begin position="122"/>
        <end position="156"/>
    </location>
</feature>
<keyword evidence="1" id="KW-0175">Coiled coil</keyword>
<reference evidence="3" key="1">
    <citation type="submission" date="2019-09" db="EMBL/GenBank/DDBJ databases">
        <title>Draft genome information of white flower Hibiscus syriacus.</title>
        <authorList>
            <person name="Kim Y.-M."/>
        </authorList>
    </citation>
    <scope>NUCLEOTIDE SEQUENCE [LARGE SCALE GENOMIC DNA]</scope>
    <source>
        <strain evidence="3">YM2019G1</strain>
    </source>
</reference>
<comment type="caution">
    <text evidence="3">The sequence shown here is derived from an EMBL/GenBank/DDBJ whole genome shotgun (WGS) entry which is preliminary data.</text>
</comment>